<sequence length="84" mass="9357">MLPQMHPPPQLHQMGRRPLADGACGYSRGHLPAGISRCMHVVQLLGVLFVVSHARHWHPSSCDSIGLCMPHFICSHINLLLWCV</sequence>
<dbReference type="InParanoid" id="A0A1B6QCK2"/>
<reference evidence="1 2" key="1">
    <citation type="journal article" date="2009" name="Nature">
        <title>The Sorghum bicolor genome and the diversification of grasses.</title>
        <authorList>
            <person name="Paterson A.H."/>
            <person name="Bowers J.E."/>
            <person name="Bruggmann R."/>
            <person name="Dubchak I."/>
            <person name="Grimwood J."/>
            <person name="Gundlach H."/>
            <person name="Haberer G."/>
            <person name="Hellsten U."/>
            <person name="Mitros T."/>
            <person name="Poliakov A."/>
            <person name="Schmutz J."/>
            <person name="Spannagl M."/>
            <person name="Tang H."/>
            <person name="Wang X."/>
            <person name="Wicker T."/>
            <person name="Bharti A.K."/>
            <person name="Chapman J."/>
            <person name="Feltus F.A."/>
            <person name="Gowik U."/>
            <person name="Grigoriev I.V."/>
            <person name="Lyons E."/>
            <person name="Maher C.A."/>
            <person name="Martis M."/>
            <person name="Narechania A."/>
            <person name="Otillar R.P."/>
            <person name="Penning B.W."/>
            <person name="Salamov A.A."/>
            <person name="Wang Y."/>
            <person name="Zhang L."/>
            <person name="Carpita N.C."/>
            <person name="Freeling M."/>
            <person name="Gingle A.R."/>
            <person name="Hash C.T."/>
            <person name="Keller B."/>
            <person name="Klein P."/>
            <person name="Kresovich S."/>
            <person name="McCann M.C."/>
            <person name="Ming R."/>
            <person name="Peterson D.G."/>
            <person name="Mehboob-ur-Rahman"/>
            <person name="Ware D."/>
            <person name="Westhoff P."/>
            <person name="Mayer K.F."/>
            <person name="Messing J."/>
            <person name="Rokhsar D.S."/>
        </authorList>
    </citation>
    <scope>NUCLEOTIDE SEQUENCE [LARGE SCALE GENOMIC DNA]</scope>
    <source>
        <strain evidence="2">cv. BTx623</strain>
    </source>
</reference>
<accession>A0A1B6QCK2</accession>
<keyword evidence="2" id="KW-1185">Reference proteome</keyword>
<name>A0A1B6QCK2_SORBI</name>
<dbReference type="EMBL" id="CM000761">
    <property type="protein sequence ID" value="KXG35631.1"/>
    <property type="molecule type" value="Genomic_DNA"/>
</dbReference>
<reference evidence="2" key="2">
    <citation type="journal article" date="2018" name="Plant J.">
        <title>The Sorghum bicolor reference genome: improved assembly, gene annotations, a transcriptome atlas, and signatures of genome organization.</title>
        <authorList>
            <person name="McCormick R.F."/>
            <person name="Truong S.K."/>
            <person name="Sreedasyam A."/>
            <person name="Jenkins J."/>
            <person name="Shu S."/>
            <person name="Sims D."/>
            <person name="Kennedy M."/>
            <person name="Amirebrahimi M."/>
            <person name="Weers B.D."/>
            <person name="McKinley B."/>
            <person name="Mattison A."/>
            <person name="Morishige D.T."/>
            <person name="Grimwood J."/>
            <person name="Schmutz J."/>
            <person name="Mullet J.E."/>
        </authorList>
    </citation>
    <scope>NUCLEOTIDE SEQUENCE [LARGE SCALE GENOMIC DNA]</scope>
    <source>
        <strain evidence="2">cv. BTx623</strain>
    </source>
</reference>
<evidence type="ECO:0000313" key="2">
    <source>
        <dbReference type="Proteomes" id="UP000000768"/>
    </source>
</evidence>
<gene>
    <name evidence="1" type="ORF">SORBI_3002G201200</name>
</gene>
<dbReference type="AlphaFoldDB" id="A0A1B6QCK2"/>
<protein>
    <submittedName>
        <fullName evidence="1">Uncharacterized protein</fullName>
    </submittedName>
</protein>
<evidence type="ECO:0000313" key="1">
    <source>
        <dbReference type="EMBL" id="KXG35631.1"/>
    </source>
</evidence>
<proteinExistence type="predicted"/>
<organism evidence="1 2">
    <name type="scientific">Sorghum bicolor</name>
    <name type="common">Sorghum</name>
    <name type="synonym">Sorghum vulgare</name>
    <dbReference type="NCBI Taxonomy" id="4558"/>
    <lineage>
        <taxon>Eukaryota</taxon>
        <taxon>Viridiplantae</taxon>
        <taxon>Streptophyta</taxon>
        <taxon>Embryophyta</taxon>
        <taxon>Tracheophyta</taxon>
        <taxon>Spermatophyta</taxon>
        <taxon>Magnoliopsida</taxon>
        <taxon>Liliopsida</taxon>
        <taxon>Poales</taxon>
        <taxon>Poaceae</taxon>
        <taxon>PACMAD clade</taxon>
        <taxon>Panicoideae</taxon>
        <taxon>Andropogonodae</taxon>
        <taxon>Andropogoneae</taxon>
        <taxon>Sorghinae</taxon>
        <taxon>Sorghum</taxon>
    </lineage>
</organism>
<dbReference type="Proteomes" id="UP000000768">
    <property type="component" value="Chromosome 2"/>
</dbReference>
<dbReference type="Gramene" id="KXG35631">
    <property type="protein sequence ID" value="KXG35631"/>
    <property type="gene ID" value="SORBI_3002G201200"/>
</dbReference>